<organism evidence="2 3">
    <name type="scientific">Durusdinium trenchii</name>
    <dbReference type="NCBI Taxonomy" id="1381693"/>
    <lineage>
        <taxon>Eukaryota</taxon>
        <taxon>Sar</taxon>
        <taxon>Alveolata</taxon>
        <taxon>Dinophyceae</taxon>
        <taxon>Suessiales</taxon>
        <taxon>Symbiodiniaceae</taxon>
        <taxon>Durusdinium</taxon>
    </lineage>
</organism>
<dbReference type="SMART" id="SM00240">
    <property type="entry name" value="FHA"/>
    <property type="match status" value="2"/>
</dbReference>
<dbReference type="Pfam" id="PF00498">
    <property type="entry name" value="FHA"/>
    <property type="match status" value="2"/>
</dbReference>
<evidence type="ECO:0000313" key="2">
    <source>
        <dbReference type="EMBL" id="CAK9036879.1"/>
    </source>
</evidence>
<dbReference type="InterPro" id="IPR008984">
    <property type="entry name" value="SMAD_FHA_dom_sf"/>
</dbReference>
<feature type="domain" description="FHA" evidence="1">
    <location>
        <begin position="25"/>
        <end position="80"/>
    </location>
</feature>
<dbReference type="Proteomes" id="UP001642484">
    <property type="component" value="Unassembled WGS sequence"/>
</dbReference>
<sequence length="405" mass="44004">MASAPRARLLCLEKMSVWLEVSEDLRIGRALQPALWEEVVPCEAARNSISRVHFEVKIRQSRLMVKNLSTGGTFLNGLRITEATLEDGDILSVGQGENGRPALQFQVSVEPQSQMLSLQCLAKVKLPNSRLLAGPTGIVRVGRALQPPEFWQSIVPDEALRNAISRSHFEISPTPDGQIVLVNLSVAGTLLNGNMVQQDHTVKDGDLVGIPLHRRPGVPPIVQFRVECGHPPYPAGLHPSEKEPIAMKVTDSNVTPRPVASPQNGQSNTGDVVQVPQGTLPSPFLLQCISADPSEDSVCTLAAPFAQACISVGSDFLDQTFWTRVLQDRTPAKLESLYFRLFMSQRDGTPTLILHAHAATKLNGVAATGQQPVVHDDVIGIVDGDEPFLCFRVFGQLQHVSIKVA</sequence>
<dbReference type="EMBL" id="CAXAMN010012002">
    <property type="protein sequence ID" value="CAK9036879.1"/>
    <property type="molecule type" value="Genomic_DNA"/>
</dbReference>
<comment type="caution">
    <text evidence="2">The sequence shown here is derived from an EMBL/GenBank/DDBJ whole genome shotgun (WGS) entry which is preliminary data.</text>
</comment>
<dbReference type="Gene3D" id="2.60.200.20">
    <property type="match status" value="2"/>
</dbReference>
<protein>
    <recommendedName>
        <fullName evidence="1">FHA domain-containing protein</fullName>
    </recommendedName>
</protein>
<accession>A0ABP0LFJ2</accession>
<dbReference type="SUPFAM" id="SSF49879">
    <property type="entry name" value="SMAD/FHA domain"/>
    <property type="match status" value="2"/>
</dbReference>
<feature type="domain" description="FHA" evidence="1">
    <location>
        <begin position="139"/>
        <end position="196"/>
    </location>
</feature>
<gene>
    <name evidence="2" type="ORF">CCMP2556_LOCUS20452</name>
</gene>
<dbReference type="PROSITE" id="PS50006">
    <property type="entry name" value="FHA_DOMAIN"/>
    <property type="match status" value="2"/>
</dbReference>
<dbReference type="CDD" id="cd00060">
    <property type="entry name" value="FHA"/>
    <property type="match status" value="1"/>
</dbReference>
<evidence type="ECO:0000313" key="3">
    <source>
        <dbReference type="Proteomes" id="UP001642484"/>
    </source>
</evidence>
<evidence type="ECO:0000259" key="1">
    <source>
        <dbReference type="PROSITE" id="PS50006"/>
    </source>
</evidence>
<keyword evidence="3" id="KW-1185">Reference proteome</keyword>
<reference evidence="2 3" key="1">
    <citation type="submission" date="2024-02" db="EMBL/GenBank/DDBJ databases">
        <authorList>
            <person name="Chen Y."/>
            <person name="Shah S."/>
            <person name="Dougan E. K."/>
            <person name="Thang M."/>
            <person name="Chan C."/>
        </authorList>
    </citation>
    <scope>NUCLEOTIDE SEQUENCE [LARGE SCALE GENOMIC DNA]</scope>
</reference>
<name>A0ABP0LFJ2_9DINO</name>
<proteinExistence type="predicted"/>
<dbReference type="InterPro" id="IPR000253">
    <property type="entry name" value="FHA_dom"/>
</dbReference>